<dbReference type="Pfam" id="PF00499">
    <property type="entry name" value="Oxidored_q3"/>
    <property type="match status" value="1"/>
</dbReference>
<feature type="transmembrane region" description="Helical" evidence="2">
    <location>
        <begin position="30"/>
        <end position="51"/>
    </location>
</feature>
<dbReference type="Gene3D" id="1.20.120.1200">
    <property type="entry name" value="NADH-ubiquinone/plastoquinone oxidoreductase chain 6, subunit NuoJ"/>
    <property type="match status" value="1"/>
</dbReference>
<evidence type="ECO:0000313" key="3">
    <source>
        <dbReference type="EMBL" id="MBK1789995.1"/>
    </source>
</evidence>
<dbReference type="PANTHER" id="PTHR33269">
    <property type="entry name" value="NADH-UBIQUINONE OXIDOREDUCTASE CHAIN 6"/>
    <property type="match status" value="1"/>
</dbReference>
<keyword evidence="2" id="KW-0520">NAD</keyword>
<comment type="subcellular location">
    <subcellularLocation>
        <location evidence="2">Cell membrane</location>
        <topology evidence="2">Multi-pass membrane protein</topology>
    </subcellularLocation>
</comment>
<dbReference type="PANTHER" id="PTHR33269:SF17">
    <property type="entry name" value="NADH-UBIQUINONE OXIDOREDUCTASE CHAIN 6"/>
    <property type="match status" value="1"/>
</dbReference>
<feature type="transmembrane region" description="Helical" evidence="2">
    <location>
        <begin position="57"/>
        <end position="77"/>
    </location>
</feature>
<keyword evidence="2" id="KW-0472">Membrane</keyword>
<organism evidence="3 4">
    <name type="scientific">Persicirhabdus sediminis</name>
    <dbReference type="NCBI Taxonomy" id="454144"/>
    <lineage>
        <taxon>Bacteria</taxon>
        <taxon>Pseudomonadati</taxon>
        <taxon>Verrucomicrobiota</taxon>
        <taxon>Verrucomicrobiia</taxon>
        <taxon>Verrucomicrobiales</taxon>
        <taxon>Verrucomicrobiaceae</taxon>
        <taxon>Persicirhabdus</taxon>
    </lineage>
</organism>
<dbReference type="EC" id="7.1.1.-" evidence="2"/>
<dbReference type="InterPro" id="IPR042106">
    <property type="entry name" value="Nuo/plastoQ_OxRdtase_6_NuoJ"/>
</dbReference>
<keyword evidence="2" id="KW-1133">Transmembrane helix</keyword>
<dbReference type="GO" id="GO:0008137">
    <property type="term" value="F:NADH dehydrogenase (ubiquinone) activity"/>
    <property type="evidence" value="ECO:0007669"/>
    <property type="project" value="UniProtKB-UniRule"/>
</dbReference>
<keyword evidence="2" id="KW-0874">Quinone</keyword>
<keyword evidence="2" id="KW-0812">Transmembrane</keyword>
<feature type="transmembrane region" description="Helical" evidence="2">
    <location>
        <begin position="89"/>
        <end position="108"/>
    </location>
</feature>
<sequence>MPSILFYIFSAIMCLGALMVIFNRNPVASALSMLLSFISLAAIFIGLNSYLIGILQILVYSGAVMVLFIFIIMLLDLQKEDKDAFKPAAIAAGIIIPIVLLIQLASVLHVSHQDEQYSQAPELELAEAAKNFPEGSVIATDLSAGKLPDVHLIGHYLFTDYNFPIQVIAVLLLSATVGCVVLSKKISS</sequence>
<proteinExistence type="inferred from homology"/>
<evidence type="ECO:0000256" key="1">
    <source>
        <dbReference type="ARBA" id="ARBA00005698"/>
    </source>
</evidence>
<evidence type="ECO:0000313" key="4">
    <source>
        <dbReference type="Proteomes" id="UP000624703"/>
    </source>
</evidence>
<comment type="similarity">
    <text evidence="1 2">Belongs to the complex I subunit 6 family.</text>
</comment>
<comment type="caution">
    <text evidence="3">The sequence shown here is derived from an EMBL/GenBank/DDBJ whole genome shotgun (WGS) entry which is preliminary data.</text>
</comment>
<dbReference type="EMBL" id="JAENIM010000012">
    <property type="protein sequence ID" value="MBK1789995.1"/>
    <property type="molecule type" value="Genomic_DNA"/>
</dbReference>
<dbReference type="InterPro" id="IPR001457">
    <property type="entry name" value="NADH_UbQ/plastoQ_OxRdtase_su6"/>
</dbReference>
<evidence type="ECO:0000256" key="2">
    <source>
        <dbReference type="RuleBase" id="RU004429"/>
    </source>
</evidence>
<dbReference type="Proteomes" id="UP000624703">
    <property type="component" value="Unassembled WGS sequence"/>
</dbReference>
<keyword evidence="4" id="KW-1185">Reference proteome</keyword>
<comment type="function">
    <text evidence="2">NDH-1 shuttles electrons from NADH, via FMN and iron-sulfur (Fe-S) centers, to quinones in the respiratory chain. Couples the redox reaction to proton translocation (for every two electrons transferred, four hydrogen ions are translocated across the cytoplasmic membrane), and thus conserves the redox energy in a proton gradient.</text>
</comment>
<feature type="transmembrane region" description="Helical" evidence="2">
    <location>
        <begin position="6"/>
        <end position="23"/>
    </location>
</feature>
<keyword evidence="2" id="KW-1003">Cell membrane</keyword>
<feature type="transmembrane region" description="Helical" evidence="2">
    <location>
        <begin position="163"/>
        <end position="182"/>
    </location>
</feature>
<accession>A0A8J7MCK7</accession>
<name>A0A8J7MCK7_9BACT</name>
<comment type="catalytic activity">
    <reaction evidence="2">
        <text>a quinone + NADH + 5 H(+)(in) = a quinol + NAD(+) + 4 H(+)(out)</text>
        <dbReference type="Rhea" id="RHEA:57888"/>
        <dbReference type="ChEBI" id="CHEBI:15378"/>
        <dbReference type="ChEBI" id="CHEBI:24646"/>
        <dbReference type="ChEBI" id="CHEBI:57540"/>
        <dbReference type="ChEBI" id="CHEBI:57945"/>
        <dbReference type="ChEBI" id="CHEBI:132124"/>
    </reaction>
</comment>
<gene>
    <name evidence="3" type="ORF">JIN82_02370</name>
</gene>
<reference evidence="3" key="1">
    <citation type="submission" date="2021-01" db="EMBL/GenBank/DDBJ databases">
        <title>Modified the classification status of verrucomicrobia.</title>
        <authorList>
            <person name="Feng X."/>
        </authorList>
    </citation>
    <scope>NUCLEOTIDE SEQUENCE</scope>
    <source>
        <strain evidence="3">_KCTC 22039</strain>
    </source>
</reference>
<dbReference type="GO" id="GO:0048038">
    <property type="term" value="F:quinone binding"/>
    <property type="evidence" value="ECO:0007669"/>
    <property type="project" value="UniProtKB-UniRule"/>
</dbReference>
<dbReference type="AlphaFoldDB" id="A0A8J7MCK7"/>
<protein>
    <recommendedName>
        <fullName evidence="2">NADH-quinone oxidoreductase subunit J</fullName>
        <ecNumber evidence="2">7.1.1.-</ecNumber>
    </recommendedName>
</protein>
<dbReference type="RefSeq" id="WP_200310038.1">
    <property type="nucleotide sequence ID" value="NZ_JAENIM010000012.1"/>
</dbReference>
<dbReference type="GO" id="GO:0005886">
    <property type="term" value="C:plasma membrane"/>
    <property type="evidence" value="ECO:0007669"/>
    <property type="project" value="UniProtKB-SubCell"/>
</dbReference>